<reference evidence="1" key="2">
    <citation type="submission" date="2025-09" db="UniProtKB">
        <authorList>
            <consortium name="Ensembl"/>
        </authorList>
    </citation>
    <scope>IDENTIFICATION</scope>
</reference>
<name>A0A3Q2QEE4_FUNHE</name>
<dbReference type="GO" id="GO:0005096">
    <property type="term" value="F:GTPase activator activity"/>
    <property type="evidence" value="ECO:0007669"/>
    <property type="project" value="InterPro"/>
</dbReference>
<dbReference type="InterPro" id="IPR035974">
    <property type="entry name" value="Rap/Ran-GAP_sf"/>
</dbReference>
<dbReference type="GeneTree" id="ENSGT00700000104550"/>
<evidence type="ECO:0000313" key="2">
    <source>
        <dbReference type="Proteomes" id="UP000265000"/>
    </source>
</evidence>
<dbReference type="PANTHER" id="PTHR21344:SF1">
    <property type="entry name" value="RAL GTPASE-ACTIVATING PROTEIN SUBUNIT BETA"/>
    <property type="match status" value="1"/>
</dbReference>
<dbReference type="InterPro" id="IPR039930">
    <property type="entry name" value="RALGAPB"/>
</dbReference>
<keyword evidence="2" id="KW-1185">Reference proteome</keyword>
<accession>A0A3Q2QEE4</accession>
<dbReference type="PANTHER" id="PTHR21344">
    <property type="entry name" value="RAL GTPASE-ACTIVATING PROTEIN SUBUNIT BETA"/>
    <property type="match status" value="1"/>
</dbReference>
<dbReference type="Ensembl" id="ENSFHET00000007019.1">
    <property type="protein sequence ID" value="ENSFHEP00000024732.1"/>
    <property type="gene ID" value="ENSFHEG00000006498.1"/>
</dbReference>
<dbReference type="GO" id="GO:0051056">
    <property type="term" value="P:regulation of small GTPase mediated signal transduction"/>
    <property type="evidence" value="ECO:0007669"/>
    <property type="project" value="InterPro"/>
</dbReference>
<evidence type="ECO:0000313" key="1">
    <source>
        <dbReference type="Ensembl" id="ENSFHEP00000024732.1"/>
    </source>
</evidence>
<reference evidence="1" key="1">
    <citation type="submission" date="2025-08" db="UniProtKB">
        <authorList>
            <consortium name="Ensembl"/>
        </authorList>
    </citation>
    <scope>IDENTIFICATION</scope>
</reference>
<dbReference type="STRING" id="8078.ENSFHEP00000024732"/>
<organism evidence="1 2">
    <name type="scientific">Fundulus heteroclitus</name>
    <name type="common">Killifish</name>
    <name type="synonym">Mummichog</name>
    <dbReference type="NCBI Taxonomy" id="8078"/>
    <lineage>
        <taxon>Eukaryota</taxon>
        <taxon>Metazoa</taxon>
        <taxon>Chordata</taxon>
        <taxon>Craniata</taxon>
        <taxon>Vertebrata</taxon>
        <taxon>Euteleostomi</taxon>
        <taxon>Actinopterygii</taxon>
        <taxon>Neopterygii</taxon>
        <taxon>Teleostei</taxon>
        <taxon>Neoteleostei</taxon>
        <taxon>Acanthomorphata</taxon>
        <taxon>Ovalentaria</taxon>
        <taxon>Atherinomorphae</taxon>
        <taxon>Cyprinodontiformes</taxon>
        <taxon>Fundulidae</taxon>
        <taxon>Fundulus</taxon>
    </lineage>
</organism>
<protein>
    <submittedName>
        <fullName evidence="1">Uncharacterized protein</fullName>
    </submittedName>
</protein>
<proteinExistence type="predicted"/>
<dbReference type="SUPFAM" id="SSF111347">
    <property type="entry name" value="Rap/Ran-GAP"/>
    <property type="match status" value="1"/>
</dbReference>
<dbReference type="AlphaFoldDB" id="A0A3Q2QEE4"/>
<sequence length="140" mass="15730">VWVESFEDIASLMMFSFGQLRAQRSPPDLTDSVHLSLSSSNIQVIFIHPLKTGLYRICLHGTTSTKLGLVNPLVDGMVTSRRSLGFLVTEMVSNCSHRWRLESDSAPPPHVRRKHLINDIILGYKSCCSEPAFYSALFHL</sequence>
<dbReference type="Proteomes" id="UP000265000">
    <property type="component" value="Unplaced"/>
</dbReference>